<feature type="domain" description="Soluble ligand binding" evidence="2">
    <location>
        <begin position="47"/>
        <end position="90"/>
    </location>
</feature>
<feature type="compositionally biased region" description="Low complexity" evidence="1">
    <location>
        <begin position="117"/>
        <end position="128"/>
    </location>
</feature>
<dbReference type="Gene3D" id="1.10.150.320">
    <property type="entry name" value="Photosystem II 12 kDa extrinsic protein"/>
    <property type="match status" value="1"/>
</dbReference>
<gene>
    <name evidence="3" type="ORF">A2188_01535</name>
</gene>
<dbReference type="PANTHER" id="PTHR21180:SF32">
    <property type="entry name" value="ENDONUCLEASE_EXONUCLEASE_PHOSPHATASE FAMILY DOMAIN-CONTAINING PROTEIN 1"/>
    <property type="match status" value="1"/>
</dbReference>
<sequence length="199" mass="21567">MPNWKGWVGLGVALLLFGGYTLYRKDSVGSDSSVEIIENTDTNKEIVIEVGGAVEKPGVYRFESNARVNDALVSAGGLSATADRIWVEKYLNRASILTDGQKIYVPSLDSARDEHLSASSANQSDSNQTVSSPVLSHSSGMVNINTATLSELDTLPGIGQVYGGKIIEQRPYSNIEELLSKKVIPQNTFEKIKNLISVY</sequence>
<protein>
    <recommendedName>
        <fullName evidence="2">Soluble ligand binding domain-containing protein</fullName>
    </recommendedName>
</protein>
<dbReference type="Proteomes" id="UP000179241">
    <property type="component" value="Unassembled WGS sequence"/>
</dbReference>
<dbReference type="InterPro" id="IPR019554">
    <property type="entry name" value="Soluble_ligand-bd"/>
</dbReference>
<reference evidence="3 4" key="1">
    <citation type="journal article" date="2016" name="Nat. Commun.">
        <title>Thousands of microbial genomes shed light on interconnected biogeochemical processes in an aquifer system.</title>
        <authorList>
            <person name="Anantharaman K."/>
            <person name="Brown C.T."/>
            <person name="Hug L.A."/>
            <person name="Sharon I."/>
            <person name="Castelle C.J."/>
            <person name="Probst A.J."/>
            <person name="Thomas B.C."/>
            <person name="Singh A."/>
            <person name="Wilkins M.J."/>
            <person name="Karaoz U."/>
            <person name="Brodie E.L."/>
            <person name="Williams K.H."/>
            <person name="Hubbard S.S."/>
            <person name="Banfield J.F."/>
        </authorList>
    </citation>
    <scope>NUCLEOTIDE SEQUENCE [LARGE SCALE GENOMIC DNA]</scope>
</reference>
<name>A0A1F8CLR7_9BACT</name>
<proteinExistence type="predicted"/>
<dbReference type="InterPro" id="IPR051675">
    <property type="entry name" value="Endo/Exo/Phosphatase_dom_1"/>
</dbReference>
<dbReference type="Pfam" id="PF10531">
    <property type="entry name" value="SLBB"/>
    <property type="match status" value="1"/>
</dbReference>
<dbReference type="PANTHER" id="PTHR21180">
    <property type="entry name" value="ENDONUCLEASE/EXONUCLEASE/PHOSPHATASE FAMILY DOMAIN-CONTAINING PROTEIN 1"/>
    <property type="match status" value="1"/>
</dbReference>
<organism evidence="3 4">
    <name type="scientific">Candidatus Woesebacteria bacterium RIFOXYA1_FULL_43_9</name>
    <dbReference type="NCBI Taxonomy" id="1802534"/>
    <lineage>
        <taxon>Bacteria</taxon>
        <taxon>Candidatus Woeseibacteriota</taxon>
    </lineage>
</organism>
<comment type="caution">
    <text evidence="3">The sequence shown here is derived from an EMBL/GenBank/DDBJ whole genome shotgun (WGS) entry which is preliminary data.</text>
</comment>
<evidence type="ECO:0000256" key="1">
    <source>
        <dbReference type="SAM" id="MobiDB-lite"/>
    </source>
</evidence>
<dbReference type="Gene3D" id="3.10.560.10">
    <property type="entry name" value="Outer membrane lipoprotein wza domain like"/>
    <property type="match status" value="1"/>
</dbReference>
<dbReference type="GO" id="GO:0015628">
    <property type="term" value="P:protein secretion by the type II secretion system"/>
    <property type="evidence" value="ECO:0007669"/>
    <property type="project" value="TreeGrafter"/>
</dbReference>
<feature type="region of interest" description="Disordered" evidence="1">
    <location>
        <begin position="115"/>
        <end position="135"/>
    </location>
</feature>
<accession>A0A1F8CLR7</accession>
<dbReference type="GO" id="GO:0015627">
    <property type="term" value="C:type II protein secretion system complex"/>
    <property type="evidence" value="ECO:0007669"/>
    <property type="project" value="TreeGrafter"/>
</dbReference>
<evidence type="ECO:0000259" key="2">
    <source>
        <dbReference type="Pfam" id="PF10531"/>
    </source>
</evidence>
<dbReference type="SUPFAM" id="SSF81585">
    <property type="entry name" value="PsbU/PolX domain-like"/>
    <property type="match status" value="1"/>
</dbReference>
<evidence type="ECO:0000313" key="4">
    <source>
        <dbReference type="Proteomes" id="UP000179241"/>
    </source>
</evidence>
<dbReference type="AlphaFoldDB" id="A0A1F8CLR7"/>
<dbReference type="EMBL" id="MGHU01000028">
    <property type="protein sequence ID" value="OGM77224.1"/>
    <property type="molecule type" value="Genomic_DNA"/>
</dbReference>
<evidence type="ECO:0000313" key="3">
    <source>
        <dbReference type="EMBL" id="OGM77224.1"/>
    </source>
</evidence>
<dbReference type="Pfam" id="PF12836">
    <property type="entry name" value="HHH_3"/>
    <property type="match status" value="1"/>
</dbReference>